<reference evidence="1" key="1">
    <citation type="submission" date="2020-10" db="EMBL/GenBank/DDBJ databases">
        <authorList>
            <person name="Gilroy R."/>
        </authorList>
    </citation>
    <scope>NUCLEOTIDE SEQUENCE</scope>
    <source>
        <strain evidence="1">ChiSjej4B22-8148</strain>
    </source>
</reference>
<proteinExistence type="predicted"/>
<dbReference type="Pfam" id="PF19668">
    <property type="entry name" value="DUF6171"/>
    <property type="match status" value="1"/>
</dbReference>
<dbReference type="AlphaFoldDB" id="A0A9D1D997"/>
<sequence>MSEGLRICRKCLLEQTSLEEYADSLKAYIENLDEEDRVPQELYEERLEKCARCANLFSGMCRLCGCFVELRAALKVRKCPDLPRKW</sequence>
<accession>A0A9D1D997</accession>
<protein>
    <submittedName>
        <fullName evidence="1">Uncharacterized protein</fullName>
    </submittedName>
</protein>
<gene>
    <name evidence="1" type="ORF">IAB31_07740</name>
</gene>
<comment type="caution">
    <text evidence="1">The sequence shown here is derived from an EMBL/GenBank/DDBJ whole genome shotgun (WGS) entry which is preliminary data.</text>
</comment>
<evidence type="ECO:0000313" key="2">
    <source>
        <dbReference type="Proteomes" id="UP000886757"/>
    </source>
</evidence>
<dbReference type="InterPro" id="IPR046169">
    <property type="entry name" value="DUF6171"/>
</dbReference>
<dbReference type="EMBL" id="DVGK01000086">
    <property type="protein sequence ID" value="HIR13799.1"/>
    <property type="molecule type" value="Genomic_DNA"/>
</dbReference>
<organism evidence="1 2">
    <name type="scientific">Candidatus Choladousia intestinavium</name>
    <dbReference type="NCBI Taxonomy" id="2840727"/>
    <lineage>
        <taxon>Bacteria</taxon>
        <taxon>Bacillati</taxon>
        <taxon>Bacillota</taxon>
        <taxon>Clostridia</taxon>
        <taxon>Lachnospirales</taxon>
        <taxon>Lachnospiraceae</taxon>
        <taxon>Lachnospiraceae incertae sedis</taxon>
        <taxon>Candidatus Choladousia</taxon>
    </lineage>
</organism>
<dbReference type="Proteomes" id="UP000886757">
    <property type="component" value="Unassembled WGS sequence"/>
</dbReference>
<name>A0A9D1D997_9FIRM</name>
<reference evidence="1" key="2">
    <citation type="journal article" date="2021" name="PeerJ">
        <title>Extensive microbial diversity within the chicken gut microbiome revealed by metagenomics and culture.</title>
        <authorList>
            <person name="Gilroy R."/>
            <person name="Ravi A."/>
            <person name="Getino M."/>
            <person name="Pursley I."/>
            <person name="Horton D.L."/>
            <person name="Alikhan N.F."/>
            <person name="Baker D."/>
            <person name="Gharbi K."/>
            <person name="Hall N."/>
            <person name="Watson M."/>
            <person name="Adriaenssens E.M."/>
            <person name="Foster-Nyarko E."/>
            <person name="Jarju S."/>
            <person name="Secka A."/>
            <person name="Antonio M."/>
            <person name="Oren A."/>
            <person name="Chaudhuri R.R."/>
            <person name="La Ragione R."/>
            <person name="Hildebrand F."/>
            <person name="Pallen M.J."/>
        </authorList>
    </citation>
    <scope>NUCLEOTIDE SEQUENCE</scope>
    <source>
        <strain evidence="1">ChiSjej4B22-8148</strain>
    </source>
</reference>
<evidence type="ECO:0000313" key="1">
    <source>
        <dbReference type="EMBL" id="HIR13799.1"/>
    </source>
</evidence>